<dbReference type="AlphaFoldDB" id="A0A9P4R9T6"/>
<gene>
    <name evidence="3" type="ORF">EJ04DRAFT_509195</name>
</gene>
<proteinExistence type="predicted"/>
<evidence type="ECO:0000313" key="4">
    <source>
        <dbReference type="Proteomes" id="UP000799444"/>
    </source>
</evidence>
<dbReference type="EMBL" id="ML996106">
    <property type="protein sequence ID" value="KAF2739041.1"/>
    <property type="molecule type" value="Genomic_DNA"/>
</dbReference>
<keyword evidence="2" id="KW-0472">Membrane</keyword>
<reference evidence="3" key="1">
    <citation type="journal article" date="2020" name="Stud. Mycol.">
        <title>101 Dothideomycetes genomes: a test case for predicting lifestyles and emergence of pathogens.</title>
        <authorList>
            <person name="Haridas S."/>
            <person name="Albert R."/>
            <person name="Binder M."/>
            <person name="Bloem J."/>
            <person name="Labutti K."/>
            <person name="Salamov A."/>
            <person name="Andreopoulos B."/>
            <person name="Baker S."/>
            <person name="Barry K."/>
            <person name="Bills G."/>
            <person name="Bluhm B."/>
            <person name="Cannon C."/>
            <person name="Castanera R."/>
            <person name="Culley D."/>
            <person name="Daum C."/>
            <person name="Ezra D."/>
            <person name="Gonzalez J."/>
            <person name="Henrissat B."/>
            <person name="Kuo A."/>
            <person name="Liang C."/>
            <person name="Lipzen A."/>
            <person name="Lutzoni F."/>
            <person name="Magnuson J."/>
            <person name="Mondo S."/>
            <person name="Nolan M."/>
            <person name="Ohm R."/>
            <person name="Pangilinan J."/>
            <person name="Park H.-J."/>
            <person name="Ramirez L."/>
            <person name="Alfaro M."/>
            <person name="Sun H."/>
            <person name="Tritt A."/>
            <person name="Yoshinaga Y."/>
            <person name="Zwiers L.-H."/>
            <person name="Turgeon B."/>
            <person name="Goodwin S."/>
            <person name="Spatafora J."/>
            <person name="Crous P."/>
            <person name="Grigoriev I."/>
        </authorList>
    </citation>
    <scope>NUCLEOTIDE SEQUENCE</scope>
    <source>
        <strain evidence="3">CBS 125425</strain>
    </source>
</reference>
<evidence type="ECO:0000256" key="1">
    <source>
        <dbReference type="SAM" id="MobiDB-lite"/>
    </source>
</evidence>
<feature type="transmembrane region" description="Helical" evidence="2">
    <location>
        <begin position="136"/>
        <end position="162"/>
    </location>
</feature>
<evidence type="ECO:0008006" key="5">
    <source>
        <dbReference type="Google" id="ProtNLM"/>
    </source>
</evidence>
<keyword evidence="2" id="KW-1133">Transmembrane helix</keyword>
<name>A0A9P4R9T6_9PLEO</name>
<protein>
    <recommendedName>
        <fullName evidence="5">Apple domain-containing protein</fullName>
    </recommendedName>
</protein>
<dbReference type="OrthoDB" id="3692660at2759"/>
<dbReference type="Proteomes" id="UP000799444">
    <property type="component" value="Unassembled WGS sequence"/>
</dbReference>
<sequence>MAEHQRLPDINVIRDTPTSPEHGLHREYAAPRLPRLDSDNAPEAIVESQGLQVDEHGAYPQPTVESERRDASGLQVDPNGPYPQPTTNPNGNERFAYYAPEGMEKVAQRDDAGLVPLDTEKRNGRRERLCRLKRRTFIIIVVVVAIVIVAGAVGGGVGGYFANKDDSSSTDNNNDAVTTGTTGMAALPCMTATAPPSQTTFALANTDFTPRDIPNPYLTTGATFNITCRRGVPPSGTRAGRPITNLGRFVEYNFTSCMDRCAQDSACRGVVYGANLTAMLADGDPAGNCLLKNGTWDAKVERDYWFASGVKK</sequence>
<keyword evidence="4" id="KW-1185">Reference proteome</keyword>
<evidence type="ECO:0000313" key="3">
    <source>
        <dbReference type="EMBL" id="KAF2739041.1"/>
    </source>
</evidence>
<feature type="compositionally biased region" description="Basic and acidic residues" evidence="1">
    <location>
        <begin position="22"/>
        <end position="38"/>
    </location>
</feature>
<evidence type="ECO:0000256" key="2">
    <source>
        <dbReference type="SAM" id="Phobius"/>
    </source>
</evidence>
<comment type="caution">
    <text evidence="3">The sequence shown here is derived from an EMBL/GenBank/DDBJ whole genome shotgun (WGS) entry which is preliminary data.</text>
</comment>
<keyword evidence="2" id="KW-0812">Transmembrane</keyword>
<organism evidence="3 4">
    <name type="scientific">Polyplosphaeria fusca</name>
    <dbReference type="NCBI Taxonomy" id="682080"/>
    <lineage>
        <taxon>Eukaryota</taxon>
        <taxon>Fungi</taxon>
        <taxon>Dikarya</taxon>
        <taxon>Ascomycota</taxon>
        <taxon>Pezizomycotina</taxon>
        <taxon>Dothideomycetes</taxon>
        <taxon>Pleosporomycetidae</taxon>
        <taxon>Pleosporales</taxon>
        <taxon>Tetraplosphaeriaceae</taxon>
        <taxon>Polyplosphaeria</taxon>
    </lineage>
</organism>
<feature type="region of interest" description="Disordered" evidence="1">
    <location>
        <begin position="1"/>
        <end position="94"/>
    </location>
</feature>
<accession>A0A9P4R9T6</accession>